<dbReference type="GO" id="GO:0005789">
    <property type="term" value="C:endoplasmic reticulum membrane"/>
    <property type="evidence" value="ECO:0007669"/>
    <property type="project" value="TreeGrafter"/>
</dbReference>
<keyword evidence="1" id="KW-1133">Transmembrane helix</keyword>
<feature type="transmembrane region" description="Helical" evidence="1">
    <location>
        <begin position="352"/>
        <end position="376"/>
    </location>
</feature>
<dbReference type="SUPFAM" id="SSF53649">
    <property type="entry name" value="Alkaline phosphatase-like"/>
    <property type="match status" value="1"/>
</dbReference>
<feature type="transmembrane region" description="Helical" evidence="1">
    <location>
        <begin position="684"/>
        <end position="704"/>
    </location>
</feature>
<feature type="transmembrane region" description="Helical" evidence="1">
    <location>
        <begin position="820"/>
        <end position="844"/>
    </location>
</feature>
<dbReference type="InterPro" id="IPR045687">
    <property type="entry name" value="PIGG/GPI7_C"/>
</dbReference>
<dbReference type="AlphaFoldDB" id="A0AA89BNH8"/>
<feature type="transmembrane region" description="Helical" evidence="1">
    <location>
        <begin position="864"/>
        <end position="883"/>
    </location>
</feature>
<feature type="transmembrane region" description="Helical" evidence="1">
    <location>
        <begin position="315"/>
        <end position="332"/>
    </location>
</feature>
<dbReference type="InterPro" id="IPR017850">
    <property type="entry name" value="Alkaline_phosphatase_core_sf"/>
</dbReference>
<accession>A0AA89BNH8</accession>
<dbReference type="PANTHER" id="PTHR23072">
    <property type="entry name" value="PHOSPHATIDYLINOSITOL GLYCAN-RELATED"/>
    <property type="match status" value="1"/>
</dbReference>
<dbReference type="Proteomes" id="UP001186944">
    <property type="component" value="Unassembled WGS sequence"/>
</dbReference>
<gene>
    <name evidence="3" type="ORF">FSP39_003870</name>
</gene>
<keyword evidence="1" id="KW-0812">Transmembrane</keyword>
<sequence length="885" mass="99497">MRGSGRHVVFYGDDTWLNLFPAHFSRQEGTTSFFVTDYTEVDDNVTRHLDIELKNGDFDLMILHYLGLDHIGHIAGPSSPLIGPKLQEMDRIIEKIHSHLRKLQSKDSLPNLLIVCGDHGMSDQGGHGGASDSEIKVPVMFLSTRSVVNEVEWRYEEIQQTDLCATLSVLLGVPIPQNNVGKVLTDLLYNHNVEQKVQIIQENTLQILKVFQHNVGKFEEDRAYSLYQRAAKSHSHWLGHLRSNISEPAWNLQGEKIIQQYKDSMVAMTSKLSTSLTSYDMYALTVIVILIWMVFLALLIECYKPLSHPFVHHQLLMTIAFFLGCVFCHVTICTNGLTHSDVLCSVTSVHSVVVQAVVLSAFSILLPVVIQGLFTLRCNIPVSLLRVDILGVFLVGGTIIHTLSLLSSSFVEEEHQTWYFLTVTFHLLIMYLVIKSGARVVRAPGSQCHGEYDAMYTEISQDHSVHSQNDSEHNFTRLRSKCSTSDENYEVPLHERSVSERSVSRDSGGVVYTLPKGRLAACVIVLILCRIMRGINQTGNKWLLQPDLGDWLVRPENQLILSALCILSIFVIIVVKHKQLPWKQKSILSISVLTVYLYRVRTGAFFGFGIQKTQGILEARLVFAFIFVFTALEVHRTIFSNSNIFSLQNTPDINSVLAYPSNTAPRSNTVSPSNMESSSNKADVGLTLISSIQCSWVIVMTLLMKPHNILLVGMVTLQEDIIWCDLRCWILQLPVSLRTLYCLWMGQAAFFYQGNSNSLSTVDIAAGYIGLGDFNPIITGILLTLSTYAGPIFWFICSLKFASTTSEIKQGIRSITQESLCSMVHTMLLCAAFVLSVYSTLTVFQRYHLFVWTVFSPKLLYEGMRTVILSAFCFFIFIGSYFLSC</sequence>
<feature type="transmembrane region" description="Helical" evidence="1">
    <location>
        <begin position="587"/>
        <end position="610"/>
    </location>
</feature>
<keyword evidence="1" id="KW-0472">Membrane</keyword>
<dbReference type="GO" id="GO:0006506">
    <property type="term" value="P:GPI anchor biosynthetic process"/>
    <property type="evidence" value="ECO:0007669"/>
    <property type="project" value="InterPro"/>
</dbReference>
<dbReference type="InterPro" id="IPR002591">
    <property type="entry name" value="Phosphodiest/P_Trfase"/>
</dbReference>
<evidence type="ECO:0000313" key="3">
    <source>
        <dbReference type="EMBL" id="KAK3089470.1"/>
    </source>
</evidence>
<dbReference type="Gene3D" id="3.40.720.10">
    <property type="entry name" value="Alkaline Phosphatase, subunit A"/>
    <property type="match status" value="1"/>
</dbReference>
<dbReference type="Pfam" id="PF19316">
    <property type="entry name" value="PIGO_PIGG"/>
    <property type="match status" value="1"/>
</dbReference>
<keyword evidence="4" id="KW-1185">Reference proteome</keyword>
<feature type="transmembrane region" description="Helical" evidence="1">
    <location>
        <begin position="388"/>
        <end position="411"/>
    </location>
</feature>
<feature type="transmembrane region" description="Helical" evidence="1">
    <location>
        <begin position="777"/>
        <end position="799"/>
    </location>
</feature>
<organism evidence="3 4">
    <name type="scientific">Pinctada imbricata</name>
    <name type="common">Atlantic pearl-oyster</name>
    <name type="synonym">Pinctada martensii</name>
    <dbReference type="NCBI Taxonomy" id="66713"/>
    <lineage>
        <taxon>Eukaryota</taxon>
        <taxon>Metazoa</taxon>
        <taxon>Spiralia</taxon>
        <taxon>Lophotrochozoa</taxon>
        <taxon>Mollusca</taxon>
        <taxon>Bivalvia</taxon>
        <taxon>Autobranchia</taxon>
        <taxon>Pteriomorphia</taxon>
        <taxon>Pterioida</taxon>
        <taxon>Pterioidea</taxon>
        <taxon>Pteriidae</taxon>
        <taxon>Pinctada</taxon>
    </lineage>
</organism>
<feature type="domain" description="GPI ethanolamine phosphate transferase 2 C-terminal" evidence="2">
    <location>
        <begin position="519"/>
        <end position="862"/>
    </location>
</feature>
<evidence type="ECO:0000256" key="1">
    <source>
        <dbReference type="SAM" id="Phobius"/>
    </source>
</evidence>
<comment type="caution">
    <text evidence="3">The sequence shown here is derived from an EMBL/GenBank/DDBJ whole genome shotgun (WGS) entry which is preliminary data.</text>
</comment>
<dbReference type="InterPro" id="IPR039527">
    <property type="entry name" value="PIGG/GPI7"/>
</dbReference>
<dbReference type="GO" id="GO:0051267">
    <property type="term" value="F:CP2 mannose-ethanolamine phosphotransferase activity"/>
    <property type="evidence" value="ECO:0007669"/>
    <property type="project" value="TreeGrafter"/>
</dbReference>
<feature type="transmembrane region" description="Helical" evidence="1">
    <location>
        <begin position="616"/>
        <end position="634"/>
    </location>
</feature>
<evidence type="ECO:0000259" key="2">
    <source>
        <dbReference type="Pfam" id="PF19316"/>
    </source>
</evidence>
<dbReference type="PANTHER" id="PTHR23072:SF0">
    <property type="entry name" value="GPI ETHANOLAMINE PHOSPHATE TRANSFERASE 2"/>
    <property type="match status" value="1"/>
</dbReference>
<reference evidence="3" key="1">
    <citation type="submission" date="2019-08" db="EMBL/GenBank/DDBJ databases">
        <title>The improved chromosome-level genome for the pearl oyster Pinctada fucata martensii using PacBio sequencing and Hi-C.</title>
        <authorList>
            <person name="Zheng Z."/>
        </authorList>
    </citation>
    <scope>NUCLEOTIDE SEQUENCE</scope>
    <source>
        <strain evidence="3">ZZ-2019</strain>
        <tissue evidence="3">Adductor muscle</tissue>
    </source>
</reference>
<dbReference type="Pfam" id="PF01663">
    <property type="entry name" value="Phosphodiest"/>
    <property type="match status" value="1"/>
</dbReference>
<feature type="transmembrane region" description="Helical" evidence="1">
    <location>
        <begin position="417"/>
        <end position="434"/>
    </location>
</feature>
<dbReference type="EMBL" id="VSWD01000010">
    <property type="protein sequence ID" value="KAK3089470.1"/>
    <property type="molecule type" value="Genomic_DNA"/>
</dbReference>
<evidence type="ECO:0000313" key="4">
    <source>
        <dbReference type="Proteomes" id="UP001186944"/>
    </source>
</evidence>
<feature type="transmembrane region" description="Helical" evidence="1">
    <location>
        <begin position="281"/>
        <end position="303"/>
    </location>
</feature>
<proteinExistence type="predicted"/>
<name>A0AA89BNH8_PINIB</name>
<feature type="transmembrane region" description="Helical" evidence="1">
    <location>
        <begin position="559"/>
        <end position="575"/>
    </location>
</feature>
<protein>
    <recommendedName>
        <fullName evidence="2">GPI ethanolamine phosphate transferase 2 C-terminal domain-containing protein</fullName>
    </recommendedName>
</protein>